<dbReference type="GO" id="GO:0047184">
    <property type="term" value="F:1-acylglycerophosphocholine O-acyltransferase activity"/>
    <property type="evidence" value="ECO:0007669"/>
    <property type="project" value="TreeGrafter"/>
</dbReference>
<dbReference type="GO" id="GO:0005741">
    <property type="term" value="C:mitochondrial outer membrane"/>
    <property type="evidence" value="ECO:0007669"/>
    <property type="project" value="UniProtKB-SubCell"/>
</dbReference>
<dbReference type="Pfam" id="PF01553">
    <property type="entry name" value="Acyltransferase"/>
    <property type="match status" value="1"/>
</dbReference>
<name>A0A4S2MIF8_9PEZI</name>
<evidence type="ECO:0000256" key="4">
    <source>
        <dbReference type="ARBA" id="ARBA00022787"/>
    </source>
</evidence>
<accession>A0A4S2MIF8</accession>
<dbReference type="EMBL" id="ML220169">
    <property type="protein sequence ID" value="TGZ76680.1"/>
    <property type="molecule type" value="Genomic_DNA"/>
</dbReference>
<dbReference type="InterPro" id="IPR000872">
    <property type="entry name" value="Tafazzin"/>
</dbReference>
<feature type="domain" description="Phospholipid/glycerol acyltransferase" evidence="13">
    <location>
        <begin position="4"/>
        <end position="113"/>
    </location>
</feature>
<comment type="subcellular location">
    <subcellularLocation>
        <location evidence="1">Mitochondrion inner membrane</location>
        <topology evidence="1">Peripheral membrane protein</topology>
        <orientation evidence="1">Intermembrane side</orientation>
    </subcellularLocation>
    <subcellularLocation>
        <location evidence="10">Mitochondrion outer membrane</location>
        <topology evidence="10">Peripheral membrane protein</topology>
        <orientation evidence="10">Intermembrane side</orientation>
    </subcellularLocation>
</comment>
<dbReference type="GO" id="GO:0007007">
    <property type="term" value="P:inner mitochondrial membrane organization"/>
    <property type="evidence" value="ECO:0007669"/>
    <property type="project" value="TreeGrafter"/>
</dbReference>
<dbReference type="InterPro" id="IPR002123">
    <property type="entry name" value="Plipid/glycerol_acylTrfase"/>
</dbReference>
<evidence type="ECO:0000256" key="3">
    <source>
        <dbReference type="ARBA" id="ARBA00022679"/>
    </source>
</evidence>
<dbReference type="Proteomes" id="UP000298138">
    <property type="component" value="Unassembled WGS sequence"/>
</dbReference>
<keyword evidence="5" id="KW-0999">Mitochondrion inner membrane</keyword>
<keyword evidence="7" id="KW-0496">Mitochondrion</keyword>
<evidence type="ECO:0000256" key="5">
    <source>
        <dbReference type="ARBA" id="ARBA00022792"/>
    </source>
</evidence>
<protein>
    <recommendedName>
        <fullName evidence="12">Tafazzin family protein</fullName>
    </recommendedName>
</protein>
<dbReference type="STRING" id="341454.A0A4S2MIF8"/>
<dbReference type="InParanoid" id="A0A4S2MIF8"/>
<evidence type="ECO:0000256" key="6">
    <source>
        <dbReference type="ARBA" id="ARBA00023098"/>
    </source>
</evidence>
<evidence type="ECO:0000256" key="7">
    <source>
        <dbReference type="ARBA" id="ARBA00023128"/>
    </source>
</evidence>
<dbReference type="AlphaFoldDB" id="A0A4S2MIF8"/>
<keyword evidence="3" id="KW-0808">Transferase</keyword>
<evidence type="ECO:0000256" key="1">
    <source>
        <dbReference type="ARBA" id="ARBA00004137"/>
    </source>
</evidence>
<dbReference type="PANTHER" id="PTHR12497:SF0">
    <property type="entry name" value="TAFAZZIN"/>
    <property type="match status" value="1"/>
</dbReference>
<keyword evidence="8" id="KW-0472">Membrane</keyword>
<organism evidence="14 15">
    <name type="scientific">Ascodesmis nigricans</name>
    <dbReference type="NCBI Taxonomy" id="341454"/>
    <lineage>
        <taxon>Eukaryota</taxon>
        <taxon>Fungi</taxon>
        <taxon>Dikarya</taxon>
        <taxon>Ascomycota</taxon>
        <taxon>Pezizomycotina</taxon>
        <taxon>Pezizomycetes</taxon>
        <taxon>Pezizales</taxon>
        <taxon>Ascodesmidaceae</taxon>
        <taxon>Ascodesmis</taxon>
    </lineage>
</organism>
<keyword evidence="6" id="KW-0443">Lipid metabolism</keyword>
<dbReference type="FunCoup" id="A0A4S2MIF8">
    <property type="interactions" value="104"/>
</dbReference>
<gene>
    <name evidence="14" type="ORF">EX30DRAFT_344698</name>
</gene>
<evidence type="ECO:0000256" key="10">
    <source>
        <dbReference type="ARBA" id="ARBA00024323"/>
    </source>
</evidence>
<dbReference type="GO" id="GO:0005743">
    <property type="term" value="C:mitochondrial inner membrane"/>
    <property type="evidence" value="ECO:0007669"/>
    <property type="project" value="UniProtKB-SubCell"/>
</dbReference>
<sequence>MWAILPFRQLFPQHMRHALGSADICFSSPVLSQYFVHGNVHPIHRSHKSPYGGLFQPAFSRLPTLLDQGKWIHIFPEARVHQHPAHQMRYFKWGISRLLLETEIPPAVVPMWIEGFEQIMHESRGFPRFLPRVGKKVVMIFGDELDPKMWDVYRKRWRELRQKYGDDSEELRTGEEATKLRVELTTVVRGEVEKLRRARGWPEEDEGAGTAEFYEKPGMKDWDGRLADGTYVKDT</sequence>
<evidence type="ECO:0000313" key="15">
    <source>
        <dbReference type="Proteomes" id="UP000298138"/>
    </source>
</evidence>
<evidence type="ECO:0000256" key="8">
    <source>
        <dbReference type="ARBA" id="ARBA00023136"/>
    </source>
</evidence>
<dbReference type="PANTHER" id="PTHR12497">
    <property type="entry name" value="TAZ PROTEIN TAFAZZIN"/>
    <property type="match status" value="1"/>
</dbReference>
<keyword evidence="9" id="KW-0012">Acyltransferase</keyword>
<keyword evidence="15" id="KW-1185">Reference proteome</keyword>
<evidence type="ECO:0000256" key="2">
    <source>
        <dbReference type="ARBA" id="ARBA00010524"/>
    </source>
</evidence>
<evidence type="ECO:0000256" key="12">
    <source>
        <dbReference type="RuleBase" id="RU365062"/>
    </source>
</evidence>
<dbReference type="OrthoDB" id="193467at2759"/>
<comment type="catalytic activity">
    <reaction evidence="11">
        <text>1'-[1,2-diacyl-sn-glycero-3-phospho],3'-[1-acyl-sn-glycero-3-phospho]-glycerol + a 1,2-diacyl-sn-glycero-3-phosphocholine = a cardiolipin + a 1-acyl-sn-glycero-3-phosphocholine</text>
        <dbReference type="Rhea" id="RHEA:33731"/>
        <dbReference type="ChEBI" id="CHEBI:57643"/>
        <dbReference type="ChEBI" id="CHEBI:58168"/>
        <dbReference type="ChEBI" id="CHEBI:62237"/>
        <dbReference type="ChEBI" id="CHEBI:64743"/>
    </reaction>
    <physiologicalReaction direction="left-to-right" evidence="11">
        <dbReference type="Rhea" id="RHEA:33732"/>
    </physiologicalReaction>
    <physiologicalReaction direction="right-to-left" evidence="11">
        <dbReference type="Rhea" id="RHEA:33733"/>
    </physiologicalReaction>
</comment>
<evidence type="ECO:0000256" key="9">
    <source>
        <dbReference type="ARBA" id="ARBA00023315"/>
    </source>
</evidence>
<proteinExistence type="inferred from homology"/>
<comment type="similarity">
    <text evidence="2 12">Belongs to the taffazin family.</text>
</comment>
<evidence type="ECO:0000313" key="14">
    <source>
        <dbReference type="EMBL" id="TGZ76680.1"/>
    </source>
</evidence>
<reference evidence="14 15" key="1">
    <citation type="submission" date="2019-04" db="EMBL/GenBank/DDBJ databases">
        <title>Comparative genomics and transcriptomics to analyze fruiting body development in filamentous ascomycetes.</title>
        <authorList>
            <consortium name="DOE Joint Genome Institute"/>
            <person name="Lutkenhaus R."/>
            <person name="Traeger S."/>
            <person name="Breuer J."/>
            <person name="Kuo A."/>
            <person name="Lipzen A."/>
            <person name="Pangilinan J."/>
            <person name="Dilworth D."/>
            <person name="Sandor L."/>
            <person name="Poggeler S."/>
            <person name="Barry K."/>
            <person name="Grigoriev I.V."/>
            <person name="Nowrousian M."/>
        </authorList>
    </citation>
    <scope>NUCLEOTIDE SEQUENCE [LARGE SCALE GENOMIC DNA]</scope>
    <source>
        <strain evidence="14 15">CBS 389.68</strain>
    </source>
</reference>
<dbReference type="PRINTS" id="PR00979">
    <property type="entry name" value="TAFAZZIN"/>
</dbReference>
<evidence type="ECO:0000259" key="13">
    <source>
        <dbReference type="Pfam" id="PF01553"/>
    </source>
</evidence>
<dbReference type="GO" id="GO:0035965">
    <property type="term" value="P:cardiolipin acyl-chain remodeling"/>
    <property type="evidence" value="ECO:0007669"/>
    <property type="project" value="TreeGrafter"/>
</dbReference>
<evidence type="ECO:0000256" key="11">
    <source>
        <dbReference type="ARBA" id="ARBA00047906"/>
    </source>
</evidence>
<keyword evidence="4" id="KW-1000">Mitochondrion outer membrane</keyword>
<dbReference type="CDD" id="cd07989">
    <property type="entry name" value="LPLAT_AGPAT-like"/>
    <property type="match status" value="1"/>
</dbReference>
<dbReference type="SUPFAM" id="SSF69593">
    <property type="entry name" value="Glycerol-3-phosphate (1)-acyltransferase"/>
    <property type="match status" value="1"/>
</dbReference>